<dbReference type="PANTHER" id="PTHR48043">
    <property type="entry name" value="EG:EG0003.4 PROTEIN-RELATED"/>
    <property type="match status" value="1"/>
</dbReference>
<gene>
    <name evidence="6" type="ORF">Zmor_025259</name>
</gene>
<reference evidence="6" key="1">
    <citation type="journal article" date="2023" name="G3 (Bethesda)">
        <title>Whole genome assemblies of Zophobas morio and Tenebrio molitor.</title>
        <authorList>
            <person name="Kaur S."/>
            <person name="Stinson S.A."/>
            <person name="diCenzo G.C."/>
        </authorList>
    </citation>
    <scope>NUCLEOTIDE SEQUENCE</scope>
    <source>
        <strain evidence="6">QUZm001</strain>
    </source>
</reference>
<dbReference type="CDD" id="cd03784">
    <property type="entry name" value="GT1_Gtf-like"/>
    <property type="match status" value="1"/>
</dbReference>
<keyword evidence="5" id="KW-0732">Signal</keyword>
<accession>A0AA38M4H0</accession>
<organism evidence="6 7">
    <name type="scientific">Zophobas morio</name>
    <dbReference type="NCBI Taxonomy" id="2755281"/>
    <lineage>
        <taxon>Eukaryota</taxon>
        <taxon>Metazoa</taxon>
        <taxon>Ecdysozoa</taxon>
        <taxon>Arthropoda</taxon>
        <taxon>Hexapoda</taxon>
        <taxon>Insecta</taxon>
        <taxon>Pterygota</taxon>
        <taxon>Neoptera</taxon>
        <taxon>Endopterygota</taxon>
        <taxon>Coleoptera</taxon>
        <taxon>Polyphaga</taxon>
        <taxon>Cucujiformia</taxon>
        <taxon>Tenebrionidae</taxon>
        <taxon>Zophobas</taxon>
    </lineage>
</organism>
<evidence type="ECO:0000256" key="2">
    <source>
        <dbReference type="ARBA" id="ARBA00022676"/>
    </source>
</evidence>
<dbReference type="InterPro" id="IPR002213">
    <property type="entry name" value="UDP_glucos_trans"/>
</dbReference>
<keyword evidence="2 4" id="KW-0328">Glycosyltransferase</keyword>
<feature type="signal peptide" evidence="5">
    <location>
        <begin position="1"/>
        <end position="19"/>
    </location>
</feature>
<keyword evidence="5" id="KW-1133">Transmembrane helix</keyword>
<evidence type="ECO:0000313" key="6">
    <source>
        <dbReference type="EMBL" id="KAJ3642474.1"/>
    </source>
</evidence>
<dbReference type="InterPro" id="IPR050271">
    <property type="entry name" value="UDP-glycosyltransferase"/>
</dbReference>
<evidence type="ECO:0000256" key="5">
    <source>
        <dbReference type="RuleBase" id="RU362059"/>
    </source>
</evidence>
<evidence type="ECO:0000256" key="4">
    <source>
        <dbReference type="RuleBase" id="RU003718"/>
    </source>
</evidence>
<feature type="transmembrane region" description="Helical" evidence="5">
    <location>
        <begin position="471"/>
        <end position="498"/>
    </location>
</feature>
<dbReference type="EC" id="2.4.1.17" evidence="5"/>
<keyword evidence="7" id="KW-1185">Reference proteome</keyword>
<dbReference type="PANTHER" id="PTHR48043:SF159">
    <property type="entry name" value="EG:EG0003.4 PROTEIN-RELATED"/>
    <property type="match status" value="1"/>
</dbReference>
<keyword evidence="5" id="KW-0472">Membrane</keyword>
<dbReference type="Proteomes" id="UP001168821">
    <property type="component" value="Unassembled WGS sequence"/>
</dbReference>
<proteinExistence type="inferred from homology"/>
<protein>
    <recommendedName>
        <fullName evidence="5">UDP-glucuronosyltransferase</fullName>
        <ecNumber evidence="5">2.4.1.17</ecNumber>
    </recommendedName>
</protein>
<evidence type="ECO:0000256" key="1">
    <source>
        <dbReference type="ARBA" id="ARBA00009995"/>
    </source>
</evidence>
<dbReference type="InterPro" id="IPR035595">
    <property type="entry name" value="UDP_glycos_trans_CS"/>
</dbReference>
<dbReference type="Pfam" id="PF00201">
    <property type="entry name" value="UDPGT"/>
    <property type="match status" value="1"/>
</dbReference>
<comment type="catalytic activity">
    <reaction evidence="5">
        <text>glucuronate acceptor + UDP-alpha-D-glucuronate = acceptor beta-D-glucuronoside + UDP + H(+)</text>
        <dbReference type="Rhea" id="RHEA:21032"/>
        <dbReference type="ChEBI" id="CHEBI:15378"/>
        <dbReference type="ChEBI" id="CHEBI:58052"/>
        <dbReference type="ChEBI" id="CHEBI:58223"/>
        <dbReference type="ChEBI" id="CHEBI:132367"/>
        <dbReference type="ChEBI" id="CHEBI:132368"/>
        <dbReference type="EC" id="2.4.1.17"/>
    </reaction>
</comment>
<comment type="similarity">
    <text evidence="1 4">Belongs to the UDP-glycosyltransferase family.</text>
</comment>
<dbReference type="AlphaFoldDB" id="A0AA38M4H0"/>
<comment type="caution">
    <text evidence="6">The sequence shown here is derived from an EMBL/GenBank/DDBJ whole genome shotgun (WGS) entry which is preliminary data.</text>
</comment>
<keyword evidence="3 4" id="KW-0808">Transferase</keyword>
<comment type="subcellular location">
    <subcellularLocation>
        <location evidence="5">Membrane</location>
        <topology evidence="5">Single-pass membrane protein</topology>
    </subcellularLocation>
</comment>
<dbReference type="FunFam" id="3.40.50.2000:FF:000050">
    <property type="entry name" value="UDP-glucuronosyltransferase"/>
    <property type="match status" value="1"/>
</dbReference>
<dbReference type="GO" id="GO:0015020">
    <property type="term" value="F:glucuronosyltransferase activity"/>
    <property type="evidence" value="ECO:0007669"/>
    <property type="project" value="UniProtKB-EC"/>
</dbReference>
<dbReference type="Gene3D" id="3.40.50.2000">
    <property type="entry name" value="Glycogen Phosphorylase B"/>
    <property type="match status" value="1"/>
</dbReference>
<feature type="chain" id="PRO_5041483557" description="UDP-glucuronosyltransferase" evidence="5">
    <location>
        <begin position="20"/>
        <end position="513"/>
    </location>
</feature>
<name>A0AA38M4H0_9CUCU</name>
<dbReference type="GO" id="GO:0016020">
    <property type="term" value="C:membrane"/>
    <property type="evidence" value="ECO:0007669"/>
    <property type="project" value="UniProtKB-SubCell"/>
</dbReference>
<dbReference type="EMBL" id="JALNTZ010000008">
    <property type="protein sequence ID" value="KAJ3642474.1"/>
    <property type="molecule type" value="Genomic_DNA"/>
</dbReference>
<evidence type="ECO:0000313" key="7">
    <source>
        <dbReference type="Proteomes" id="UP001168821"/>
    </source>
</evidence>
<dbReference type="SUPFAM" id="SSF53756">
    <property type="entry name" value="UDP-Glycosyltransferase/glycogen phosphorylase"/>
    <property type="match status" value="1"/>
</dbReference>
<sequence length="513" mass="57779">MKTKITLFVLVATLCSVQSARILGIFPLPGRSHYILGSSLMRALAEHGHDVTVINPFGEKNPPNGKYRDILLSEIVESFENRKDEFNMFEIGDLGPFVNIPTIAYLMSDIGEMVLKEKTVQELIHSNEKFDLVIIEQFYNDAHKMLATHFGGIQIVFSSVGANFWVNSIVGNPSPLAYIPDVFLSYSSHMTFSERLVNTLCYLLNVAVHGLYLYPKHNSVSAKYIPNAPSIHDVNYNASLILLNSHPSLNQPVPHVPNMIEIGGFHIKPPKKLPQDLQEFLDGAKDGVIYFSMGSNLRSADLPLEKRNGILKTFAKLKEKVLWKWEEDELPGRPENVKLGKWLPQQDILAHPNVKLFITHGGLLSTTETVYFGVPVLAIPVYGDQKLNAQTAVSNGFGLVLPYKELSERTLGEKLDELLNNPKYGDNAKSRSRIFHDRQVKPLDTALYWVDYVIRHKGAPHLRVAALDLPWYKYLLIDVIAFVAGLLLMGVYLVRLLLRKVCRRVSSKKLKTN</sequence>
<keyword evidence="5" id="KW-0812">Transmembrane</keyword>
<dbReference type="PROSITE" id="PS00375">
    <property type="entry name" value="UDPGT"/>
    <property type="match status" value="1"/>
</dbReference>
<evidence type="ECO:0000256" key="3">
    <source>
        <dbReference type="ARBA" id="ARBA00022679"/>
    </source>
</evidence>